<sequence length="62" mass="6790">MIHFRWVMISGLLVLMLGGCQSTDEGYDWSPGDDIQTNASGEVVVPDAIVLPEEDIEAINKL</sequence>
<organism evidence="1 2">
    <name type="scientific">Photobacterium rosenbergii</name>
    <dbReference type="NCBI Taxonomy" id="294936"/>
    <lineage>
        <taxon>Bacteria</taxon>
        <taxon>Pseudomonadati</taxon>
        <taxon>Pseudomonadota</taxon>
        <taxon>Gammaproteobacteria</taxon>
        <taxon>Vibrionales</taxon>
        <taxon>Vibrionaceae</taxon>
        <taxon>Photobacterium</taxon>
    </lineage>
</organism>
<dbReference type="RefSeq" id="WP_107297538.1">
    <property type="nucleotide sequence ID" value="NZ_PYMB01000002.1"/>
</dbReference>
<dbReference type="EMBL" id="PYMB01000002">
    <property type="protein sequence ID" value="PSW14290.1"/>
    <property type="molecule type" value="Genomic_DNA"/>
</dbReference>
<reference evidence="1 2" key="1">
    <citation type="submission" date="2018-03" db="EMBL/GenBank/DDBJ databases">
        <title>Whole genome sequencing of Histamine producing bacteria.</title>
        <authorList>
            <person name="Butler K."/>
        </authorList>
    </citation>
    <scope>NUCLEOTIDE SEQUENCE [LARGE SCALE GENOMIC DNA]</scope>
    <source>
        <strain evidence="1 2">DSM 19138</strain>
    </source>
</reference>
<dbReference type="AlphaFoldDB" id="A0A2T3NH45"/>
<proteinExistence type="predicted"/>
<comment type="caution">
    <text evidence="1">The sequence shown here is derived from an EMBL/GenBank/DDBJ whole genome shotgun (WGS) entry which is preliminary data.</text>
</comment>
<accession>A0A2T3NH45</accession>
<dbReference type="Proteomes" id="UP000241346">
    <property type="component" value="Unassembled WGS sequence"/>
</dbReference>
<gene>
    <name evidence="1" type="ORF">C9J01_07535</name>
</gene>
<name>A0A2T3NH45_9GAMM</name>
<evidence type="ECO:0000313" key="1">
    <source>
        <dbReference type="EMBL" id="PSW14290.1"/>
    </source>
</evidence>
<evidence type="ECO:0000313" key="2">
    <source>
        <dbReference type="Proteomes" id="UP000241346"/>
    </source>
</evidence>
<dbReference type="PROSITE" id="PS51257">
    <property type="entry name" value="PROKAR_LIPOPROTEIN"/>
    <property type="match status" value="1"/>
</dbReference>
<protein>
    <submittedName>
        <fullName evidence="1">Uncharacterized protein</fullName>
    </submittedName>
</protein>
<dbReference type="OrthoDB" id="5829766at2"/>